<evidence type="ECO:0000313" key="2">
    <source>
        <dbReference type="Proteomes" id="UP001341245"/>
    </source>
</evidence>
<accession>A0ABR0TAH2</accession>
<organism evidence="1 2">
    <name type="scientific">Aureobasidium pullulans</name>
    <name type="common">Black yeast</name>
    <name type="synonym">Pullularia pullulans</name>
    <dbReference type="NCBI Taxonomy" id="5580"/>
    <lineage>
        <taxon>Eukaryota</taxon>
        <taxon>Fungi</taxon>
        <taxon>Dikarya</taxon>
        <taxon>Ascomycota</taxon>
        <taxon>Pezizomycotina</taxon>
        <taxon>Dothideomycetes</taxon>
        <taxon>Dothideomycetidae</taxon>
        <taxon>Dothideales</taxon>
        <taxon>Saccotheciaceae</taxon>
        <taxon>Aureobasidium</taxon>
    </lineage>
</organism>
<comment type="caution">
    <text evidence="1">The sequence shown here is derived from an EMBL/GenBank/DDBJ whole genome shotgun (WGS) entry which is preliminary data.</text>
</comment>
<keyword evidence="2" id="KW-1185">Reference proteome</keyword>
<gene>
    <name evidence="1" type="ORF">QM012_002555</name>
</gene>
<dbReference type="Proteomes" id="UP001341245">
    <property type="component" value="Unassembled WGS sequence"/>
</dbReference>
<dbReference type="Gene3D" id="3.90.190.10">
    <property type="entry name" value="Protein tyrosine phosphatase superfamily"/>
    <property type="match status" value="1"/>
</dbReference>
<evidence type="ECO:0000313" key="1">
    <source>
        <dbReference type="EMBL" id="KAK6001224.1"/>
    </source>
</evidence>
<dbReference type="Pfam" id="PF13350">
    <property type="entry name" value="Y_phosphatase3"/>
    <property type="match status" value="1"/>
</dbReference>
<dbReference type="InterPro" id="IPR026893">
    <property type="entry name" value="Tyr/Ser_Pase_IphP-type"/>
</dbReference>
<dbReference type="InterPro" id="IPR029021">
    <property type="entry name" value="Prot-tyrosine_phosphatase-like"/>
</dbReference>
<protein>
    <submittedName>
        <fullName evidence="1">Uncharacterized protein</fullName>
    </submittedName>
</protein>
<sequence length="297" mass="33377">MSNISETPFHSSLRDVGDSINKFAGSELIATGKLYASASLDDATDEDNELLRNEYKLKTMIDTHKSLDIGTNPTRTGNMQISKFMGITRCRVDLRSRTYYKNIMARLSMWTKCKIFFSMITLDSENPSIVAPVADSMWVHGPIGESLEVLDTGIEQICDLFKALLCRTSMYPVLVCGSKWMREQNLLTVLVLLVLRVPVEHISADFVSCVQNLQIDPSQFKSKAEAELVRAIVETKAQWVGAIKNHLDEKYGGVDEYFTRGGVTLQEMDSFREALQAPGLKIELDVKNRHKTADDLQ</sequence>
<dbReference type="SUPFAM" id="SSF52799">
    <property type="entry name" value="(Phosphotyrosine protein) phosphatases II"/>
    <property type="match status" value="1"/>
</dbReference>
<proteinExistence type="predicted"/>
<reference evidence="1 2" key="1">
    <citation type="submission" date="2023-11" db="EMBL/GenBank/DDBJ databases">
        <title>Draft genome sequence and annotation of the polyextremotolerant black yeast-like fungus Aureobasidium pullulans NRRL 62042.</title>
        <authorList>
            <person name="Dielentheis-Frenken M.R.E."/>
            <person name="Wibberg D."/>
            <person name="Blank L.M."/>
            <person name="Tiso T."/>
        </authorList>
    </citation>
    <scope>NUCLEOTIDE SEQUENCE [LARGE SCALE GENOMIC DNA]</scope>
    <source>
        <strain evidence="1 2">NRRL 62042</strain>
    </source>
</reference>
<dbReference type="EMBL" id="JASGXD010000014">
    <property type="protein sequence ID" value="KAK6001224.1"/>
    <property type="molecule type" value="Genomic_DNA"/>
</dbReference>
<name>A0ABR0TAH2_AURPU</name>